<dbReference type="OrthoDB" id="8855603at2759"/>
<feature type="region of interest" description="Disordered" evidence="1">
    <location>
        <begin position="64"/>
        <end position="141"/>
    </location>
</feature>
<reference evidence="2" key="2">
    <citation type="submission" date="2025-09" db="UniProtKB">
        <authorList>
            <consortium name="Ensembl"/>
        </authorList>
    </citation>
    <scope>IDENTIFICATION</scope>
</reference>
<proteinExistence type="predicted"/>
<name>A0A8C6XFK2_NAJNA</name>
<evidence type="ECO:0000313" key="2">
    <source>
        <dbReference type="Ensembl" id="ENSNNAP00000013707.1"/>
    </source>
</evidence>
<reference evidence="2" key="1">
    <citation type="submission" date="2025-08" db="UniProtKB">
        <authorList>
            <consortium name="Ensembl"/>
        </authorList>
    </citation>
    <scope>IDENTIFICATION</scope>
</reference>
<organism evidence="2 3">
    <name type="scientific">Naja naja</name>
    <name type="common">Indian cobra</name>
    <dbReference type="NCBI Taxonomy" id="35670"/>
    <lineage>
        <taxon>Eukaryota</taxon>
        <taxon>Metazoa</taxon>
        <taxon>Chordata</taxon>
        <taxon>Craniata</taxon>
        <taxon>Vertebrata</taxon>
        <taxon>Euteleostomi</taxon>
        <taxon>Lepidosauria</taxon>
        <taxon>Squamata</taxon>
        <taxon>Bifurcata</taxon>
        <taxon>Unidentata</taxon>
        <taxon>Episquamata</taxon>
        <taxon>Toxicofera</taxon>
        <taxon>Serpentes</taxon>
        <taxon>Colubroidea</taxon>
        <taxon>Elapidae</taxon>
        <taxon>Elapinae</taxon>
        <taxon>Naja</taxon>
    </lineage>
</organism>
<protein>
    <submittedName>
        <fullName evidence="2">Uncharacterized protein</fullName>
    </submittedName>
</protein>
<dbReference type="AlphaFoldDB" id="A0A8C6XFK2"/>
<sequence>RRRCLVKQQRHGAGLLRLGDQHGVAAEQHRLVLHLVAVDPGEEARKARVRHAVGDAVQQVEVARAGRSLGRHGRRQADALRPDAPSEEPPPRALLERAATGRPAAEPHSGRLLPAPLRVCRLPAAGPSPSTGQASPAWAIS</sequence>
<dbReference type="Ensembl" id="ENSNNAT00000014359.1">
    <property type="protein sequence ID" value="ENSNNAP00000013707.1"/>
    <property type="gene ID" value="ENSNNAG00000009246.1"/>
</dbReference>
<evidence type="ECO:0000256" key="1">
    <source>
        <dbReference type="SAM" id="MobiDB-lite"/>
    </source>
</evidence>
<dbReference type="GeneTree" id="ENSGT01030000234960"/>
<keyword evidence="3" id="KW-1185">Reference proteome</keyword>
<evidence type="ECO:0000313" key="3">
    <source>
        <dbReference type="Proteomes" id="UP000694559"/>
    </source>
</evidence>
<accession>A0A8C6XFK2</accession>
<dbReference type="Proteomes" id="UP000694559">
    <property type="component" value="Unplaced"/>
</dbReference>